<protein>
    <recommendedName>
        <fullName evidence="8">Gustatory receptor</fullName>
    </recommendedName>
</protein>
<name>A0A8I6RLU1_CIMLE</name>
<dbReference type="GO" id="GO:0030424">
    <property type="term" value="C:axon"/>
    <property type="evidence" value="ECO:0007669"/>
    <property type="project" value="TreeGrafter"/>
</dbReference>
<proteinExistence type="inferred from homology"/>
<sequence length="312" mass="34852">MYHYIKDAASSLQHMSFLIFAIVKHDEVNVVVKTIYTVNARLRTHVTPKFSSKLIGVYISSVILFIKVLSLCLILPAIDIVYMSIVCLSDLSLLSFVLASVSLLQALISLMRRVKVGTEWVLKRRDFRNGFRLKDLAELRLALCTAADAFASYLAPNALLLTALTLAKMTIRAKLVIDHFSSVNVNQYALLFECSVMTFNFVLLITVINATEAIKNEVKDFNTLLFQMMIDDKSAELSNNETLKLHISLNREVVFTACGLFPLDYTLIHSMVAAATTYLVILIQFSSADPEINPFINGTLSTSTNDTLNTIH</sequence>
<comment type="function">
    <text evidence="8">Gustatory receptor which mediates acceptance or avoidance behavior, depending on its substrates.</text>
</comment>
<evidence type="ECO:0000256" key="5">
    <source>
        <dbReference type="ARBA" id="ARBA00023136"/>
    </source>
</evidence>
<feature type="transmembrane region" description="Helical" evidence="8">
    <location>
        <begin position="141"/>
        <end position="167"/>
    </location>
</feature>
<dbReference type="Pfam" id="PF08395">
    <property type="entry name" value="7tm_7"/>
    <property type="match status" value="1"/>
</dbReference>
<keyword evidence="5 8" id="KW-0472">Membrane</keyword>
<dbReference type="GO" id="GO:0030425">
    <property type="term" value="C:dendrite"/>
    <property type="evidence" value="ECO:0007669"/>
    <property type="project" value="TreeGrafter"/>
</dbReference>
<evidence type="ECO:0000256" key="2">
    <source>
        <dbReference type="ARBA" id="ARBA00022475"/>
    </source>
</evidence>
<dbReference type="Proteomes" id="UP000494040">
    <property type="component" value="Unassembled WGS sequence"/>
</dbReference>
<reference evidence="9" key="1">
    <citation type="submission" date="2022-01" db="UniProtKB">
        <authorList>
            <consortium name="EnsemblMetazoa"/>
        </authorList>
    </citation>
    <scope>IDENTIFICATION</scope>
</reference>
<dbReference type="GO" id="GO:0007165">
    <property type="term" value="P:signal transduction"/>
    <property type="evidence" value="ECO:0007669"/>
    <property type="project" value="UniProtKB-KW"/>
</dbReference>
<accession>A0A8I6RLU1</accession>
<comment type="subcellular location">
    <subcellularLocation>
        <location evidence="1 8">Cell membrane</location>
        <topology evidence="1 8">Multi-pass membrane protein</topology>
    </subcellularLocation>
</comment>
<evidence type="ECO:0000256" key="7">
    <source>
        <dbReference type="ARBA" id="ARBA00023224"/>
    </source>
</evidence>
<dbReference type="GO" id="GO:0005886">
    <property type="term" value="C:plasma membrane"/>
    <property type="evidence" value="ECO:0007669"/>
    <property type="project" value="UniProtKB-SubCell"/>
</dbReference>
<dbReference type="PANTHER" id="PTHR21143:SF133">
    <property type="entry name" value="GUSTATORY AND PHEROMONE RECEPTOR 32A-RELATED"/>
    <property type="match status" value="1"/>
</dbReference>
<dbReference type="OMA" id="PAIDIVY"/>
<organism evidence="9 10">
    <name type="scientific">Cimex lectularius</name>
    <name type="common">Bed bug</name>
    <name type="synonym">Acanthia lectularia</name>
    <dbReference type="NCBI Taxonomy" id="79782"/>
    <lineage>
        <taxon>Eukaryota</taxon>
        <taxon>Metazoa</taxon>
        <taxon>Ecdysozoa</taxon>
        <taxon>Arthropoda</taxon>
        <taxon>Hexapoda</taxon>
        <taxon>Insecta</taxon>
        <taxon>Pterygota</taxon>
        <taxon>Neoptera</taxon>
        <taxon>Paraneoptera</taxon>
        <taxon>Hemiptera</taxon>
        <taxon>Heteroptera</taxon>
        <taxon>Panheteroptera</taxon>
        <taxon>Cimicomorpha</taxon>
        <taxon>Cimicidae</taxon>
        <taxon>Cimex</taxon>
    </lineage>
</organism>
<dbReference type="EnsemblMetazoa" id="XM_014393377.1">
    <property type="protein sequence ID" value="XP_014248863.1"/>
    <property type="gene ID" value="LOC106666293"/>
</dbReference>
<evidence type="ECO:0000256" key="4">
    <source>
        <dbReference type="ARBA" id="ARBA00022989"/>
    </source>
</evidence>
<evidence type="ECO:0000313" key="10">
    <source>
        <dbReference type="Proteomes" id="UP000494040"/>
    </source>
</evidence>
<dbReference type="PANTHER" id="PTHR21143">
    <property type="entry name" value="INVERTEBRATE GUSTATORY RECEPTOR"/>
    <property type="match status" value="1"/>
</dbReference>
<dbReference type="GeneID" id="106666293"/>
<evidence type="ECO:0000256" key="3">
    <source>
        <dbReference type="ARBA" id="ARBA00022692"/>
    </source>
</evidence>
<evidence type="ECO:0000256" key="8">
    <source>
        <dbReference type="RuleBase" id="RU363108"/>
    </source>
</evidence>
<comment type="caution">
    <text evidence="8">Lacks conserved residue(s) required for the propagation of feature annotation.</text>
</comment>
<keyword evidence="6 8" id="KW-0675">Receptor</keyword>
<keyword evidence="2 8" id="KW-1003">Cell membrane</keyword>
<dbReference type="OrthoDB" id="8183114at2759"/>
<feature type="transmembrane region" description="Helical" evidence="8">
    <location>
        <begin position="57"/>
        <end position="85"/>
    </location>
</feature>
<keyword evidence="7 8" id="KW-0807">Transducer</keyword>
<dbReference type="GO" id="GO:0007635">
    <property type="term" value="P:chemosensory behavior"/>
    <property type="evidence" value="ECO:0007669"/>
    <property type="project" value="TreeGrafter"/>
</dbReference>
<evidence type="ECO:0000313" key="9">
    <source>
        <dbReference type="EnsemblMetazoa" id="XP_014248863.1"/>
    </source>
</evidence>
<comment type="similarity">
    <text evidence="8">Belongs to the insect chemoreceptor superfamily. Gustatory receptor (GR) family.</text>
</comment>
<evidence type="ECO:0000256" key="1">
    <source>
        <dbReference type="ARBA" id="ARBA00004651"/>
    </source>
</evidence>
<feature type="transmembrane region" description="Helical" evidence="8">
    <location>
        <begin position="91"/>
        <end position="110"/>
    </location>
</feature>
<dbReference type="AlphaFoldDB" id="A0A8I6RLU1"/>
<keyword evidence="3 8" id="KW-0812">Transmembrane</keyword>
<dbReference type="InterPro" id="IPR013604">
    <property type="entry name" value="7TM_chemorcpt"/>
</dbReference>
<dbReference type="GO" id="GO:0008049">
    <property type="term" value="P:male courtship behavior"/>
    <property type="evidence" value="ECO:0007669"/>
    <property type="project" value="TreeGrafter"/>
</dbReference>
<keyword evidence="10" id="KW-1185">Reference proteome</keyword>
<dbReference type="RefSeq" id="XP_014248863.1">
    <property type="nucleotide sequence ID" value="XM_014393377.1"/>
</dbReference>
<keyword evidence="4 8" id="KW-1133">Transmembrane helix</keyword>
<feature type="transmembrane region" description="Helical" evidence="8">
    <location>
        <begin position="187"/>
        <end position="210"/>
    </location>
</feature>
<dbReference type="GO" id="GO:0043025">
    <property type="term" value="C:neuronal cell body"/>
    <property type="evidence" value="ECO:0007669"/>
    <property type="project" value="TreeGrafter"/>
</dbReference>
<dbReference type="KEGG" id="clec:106666293"/>
<evidence type="ECO:0000256" key="6">
    <source>
        <dbReference type="ARBA" id="ARBA00023170"/>
    </source>
</evidence>
<dbReference type="GO" id="GO:0050909">
    <property type="term" value="P:sensory perception of taste"/>
    <property type="evidence" value="ECO:0007669"/>
    <property type="project" value="InterPro"/>
</dbReference>